<dbReference type="Gene3D" id="1.10.287.3610">
    <property type="match status" value="1"/>
</dbReference>
<protein>
    <recommendedName>
        <fullName evidence="4 24">Diacylglycerol kinase</fullName>
        <ecNumber evidence="3 24">2.7.1.107</ecNumber>
    </recommendedName>
</protein>
<comment type="similarity">
    <text evidence="2 24">Belongs to the bacterial diacylglycerol kinase family.</text>
</comment>
<feature type="binding site" evidence="21">
    <location>
        <position position="56"/>
    </location>
    <ligand>
        <name>substrate</name>
    </ligand>
</feature>
<feature type="binding site" evidence="22">
    <location>
        <position position="29"/>
    </location>
    <ligand>
        <name>ATP</name>
        <dbReference type="ChEBI" id="CHEBI:30616"/>
    </ligand>
</feature>
<evidence type="ECO:0000256" key="19">
    <source>
        <dbReference type="ARBA" id="ARBA00023264"/>
    </source>
</evidence>
<dbReference type="InterPro" id="IPR000829">
    <property type="entry name" value="DAGK"/>
</dbReference>
<evidence type="ECO:0000256" key="6">
    <source>
        <dbReference type="ARBA" id="ARBA00022516"/>
    </source>
</evidence>
<dbReference type="Proteomes" id="UP000282433">
    <property type="component" value="Chromosome"/>
</dbReference>
<evidence type="ECO:0000256" key="9">
    <source>
        <dbReference type="ARBA" id="ARBA00022692"/>
    </source>
</evidence>
<feature type="binding site" evidence="22">
    <location>
        <position position="77"/>
    </location>
    <ligand>
        <name>ATP</name>
        <dbReference type="ChEBI" id="CHEBI:30616"/>
    </ligand>
</feature>
<feature type="binding site" evidence="21">
    <location>
        <begin position="14"/>
        <end position="19"/>
    </location>
    <ligand>
        <name>substrate</name>
    </ligand>
</feature>
<sequence>MANNTTGLTRIIKAAGYSWKGFRAAWINEAAFRQEGVAAIVAVAVACWLDVDAITRVLLIGSVLLVMIVEILNSAIEAVVDRIGSDFSRAFRARQRYGVGGGSAGDYHRADHLGNAAVEPLSLTFFANPRKI</sequence>
<keyword evidence="13 22" id="KW-0067">ATP-binding</keyword>
<evidence type="ECO:0000256" key="17">
    <source>
        <dbReference type="ARBA" id="ARBA00023136"/>
    </source>
</evidence>
<dbReference type="CDD" id="cd14264">
    <property type="entry name" value="DAGK_IM"/>
    <property type="match status" value="1"/>
</dbReference>
<keyword evidence="16 24" id="KW-0443">Lipid metabolism</keyword>
<keyword evidence="6" id="KW-0444">Lipid biosynthesis</keyword>
<evidence type="ECO:0000256" key="13">
    <source>
        <dbReference type="ARBA" id="ARBA00022840"/>
    </source>
</evidence>
<feature type="active site" description="Proton acceptor" evidence="20">
    <location>
        <position position="70"/>
    </location>
</feature>
<feature type="binding site" evidence="21">
    <location>
        <begin position="48"/>
        <end position="51"/>
    </location>
    <ligand>
        <name>substrate</name>
    </ligand>
</feature>
<keyword evidence="7 24" id="KW-0997">Cell inner membrane</keyword>
<keyword evidence="17" id="KW-0472">Membrane</keyword>
<evidence type="ECO:0000256" key="7">
    <source>
        <dbReference type="ARBA" id="ARBA00022519"/>
    </source>
</evidence>
<keyword evidence="18" id="KW-0594">Phospholipid biosynthesis</keyword>
<dbReference type="EMBL" id="LR134162">
    <property type="protein sequence ID" value="VEB04351.1"/>
    <property type="molecule type" value="Genomic_DNA"/>
</dbReference>
<evidence type="ECO:0000256" key="4">
    <source>
        <dbReference type="ARBA" id="ARBA00017575"/>
    </source>
</evidence>
<keyword evidence="19 24" id="KW-1208">Phospholipid metabolism</keyword>
<evidence type="ECO:0000256" key="18">
    <source>
        <dbReference type="ARBA" id="ARBA00023209"/>
    </source>
</evidence>
<evidence type="ECO:0000256" key="8">
    <source>
        <dbReference type="ARBA" id="ARBA00022679"/>
    </source>
</evidence>
<dbReference type="EC" id="2.7.1.107" evidence="3 24"/>
<keyword evidence="11 22" id="KW-0547">Nucleotide-binding</keyword>
<feature type="binding site" evidence="23">
    <location>
        <position position="77"/>
    </location>
    <ligand>
        <name>a divalent metal cation</name>
        <dbReference type="ChEBI" id="CHEBI:60240"/>
    </ligand>
</feature>
<feature type="binding site" evidence="21">
    <location>
        <begin position="23"/>
        <end position="26"/>
    </location>
    <ligand>
        <name>substrate</name>
    </ligand>
</feature>
<comment type="cofactor">
    <cofactor evidence="23">
        <name>Mg(2+)</name>
        <dbReference type="ChEBI" id="CHEBI:18420"/>
    </cofactor>
    <text evidence="23">Mn(2+), Zn(2+), Cd(2+) and Co(2+) support activity to lesser extents.</text>
</comment>
<feature type="binding site" evidence="22">
    <location>
        <position position="10"/>
    </location>
    <ligand>
        <name>ATP</name>
        <dbReference type="ChEBI" id="CHEBI:30616"/>
    </ligand>
</feature>
<keyword evidence="14 23" id="KW-0460">Magnesium</keyword>
<gene>
    <name evidence="25" type="primary">dgkA</name>
    <name evidence="25" type="ORF">NCTC13635_04360</name>
</gene>
<evidence type="ECO:0000256" key="16">
    <source>
        <dbReference type="ARBA" id="ARBA00023098"/>
    </source>
</evidence>
<dbReference type="Pfam" id="PF01219">
    <property type="entry name" value="DAGK_prokar"/>
    <property type="match status" value="1"/>
</dbReference>
<dbReference type="GO" id="GO:0046872">
    <property type="term" value="F:metal ion binding"/>
    <property type="evidence" value="ECO:0007669"/>
    <property type="project" value="UniProtKB-KW"/>
</dbReference>
<evidence type="ECO:0000256" key="5">
    <source>
        <dbReference type="ARBA" id="ARBA00022475"/>
    </source>
</evidence>
<feature type="binding site" evidence="21">
    <location>
        <position position="10"/>
    </location>
    <ligand>
        <name>substrate</name>
    </ligand>
</feature>
<dbReference type="InterPro" id="IPR036945">
    <property type="entry name" value="DAGK_sf"/>
</dbReference>
<evidence type="ECO:0000256" key="24">
    <source>
        <dbReference type="RuleBase" id="RU363065"/>
    </source>
</evidence>
<feature type="binding site" evidence="22">
    <location>
        <position position="17"/>
    </location>
    <ligand>
        <name>ATP</name>
        <dbReference type="ChEBI" id="CHEBI:30616"/>
    </ligand>
</feature>
<keyword evidence="5" id="KW-1003">Cell membrane</keyword>
<dbReference type="AlphaFoldDB" id="A0A447RWZ9"/>
<dbReference type="PANTHER" id="PTHR34299">
    <property type="entry name" value="DIACYLGLYCEROL KINASE"/>
    <property type="match status" value="1"/>
</dbReference>
<accession>A0A447RWZ9</accession>
<dbReference type="GO" id="GO:0004143">
    <property type="term" value="F:ATP-dependent diacylglycerol kinase activity"/>
    <property type="evidence" value="ECO:0007669"/>
    <property type="project" value="UniProtKB-EC"/>
</dbReference>
<name>A0A447RWZ9_KLEPN</name>
<evidence type="ECO:0000256" key="1">
    <source>
        <dbReference type="ARBA" id="ARBA00004429"/>
    </source>
</evidence>
<keyword evidence="12 24" id="KW-0418">Kinase</keyword>
<keyword evidence="8 24" id="KW-0808">Transferase</keyword>
<feature type="binding site" evidence="23">
    <location>
        <position position="29"/>
    </location>
    <ligand>
        <name>a divalent metal cation</name>
        <dbReference type="ChEBI" id="CHEBI:60240"/>
    </ligand>
</feature>
<dbReference type="GO" id="GO:0005886">
    <property type="term" value="C:plasma membrane"/>
    <property type="evidence" value="ECO:0007669"/>
    <property type="project" value="UniProtKB-SubCell"/>
</dbReference>
<evidence type="ECO:0000256" key="23">
    <source>
        <dbReference type="PIRSR" id="PIRSR600829-4"/>
    </source>
</evidence>
<reference evidence="25 26" key="1">
    <citation type="submission" date="2018-12" db="EMBL/GenBank/DDBJ databases">
        <authorList>
            <consortium name="Pathogen Informatics"/>
        </authorList>
    </citation>
    <scope>NUCLEOTIDE SEQUENCE [LARGE SCALE GENOMIC DNA]</scope>
    <source>
        <strain evidence="25 26">NCTC13635</strain>
    </source>
</reference>
<keyword evidence="9" id="KW-0812">Transmembrane</keyword>
<evidence type="ECO:0000256" key="12">
    <source>
        <dbReference type="ARBA" id="ARBA00022777"/>
    </source>
</evidence>
<evidence type="ECO:0000256" key="10">
    <source>
        <dbReference type="ARBA" id="ARBA00022723"/>
    </source>
</evidence>
<feature type="binding site" evidence="21">
    <location>
        <begin position="31"/>
        <end position="35"/>
    </location>
    <ligand>
        <name>substrate</name>
    </ligand>
</feature>
<feature type="binding site" evidence="21">
    <location>
        <position position="70"/>
    </location>
    <ligand>
        <name>substrate</name>
    </ligand>
</feature>
<evidence type="ECO:0000256" key="2">
    <source>
        <dbReference type="ARBA" id="ARBA00005967"/>
    </source>
</evidence>
<comment type="function">
    <text evidence="24">Catalyzes the ATP-dependent phosphorylation of sn-l,2-diacylglycerol (DAG) to phosphatidic acid. Involved in the recycling of diacylglycerol produced as a by-product during membrane-derived oligosaccharide (MDO) biosynthesis.</text>
</comment>
<evidence type="ECO:0000256" key="14">
    <source>
        <dbReference type="ARBA" id="ARBA00022842"/>
    </source>
</evidence>
<evidence type="ECO:0000256" key="15">
    <source>
        <dbReference type="ARBA" id="ARBA00022989"/>
    </source>
</evidence>
<dbReference type="GO" id="GO:0006654">
    <property type="term" value="P:phosphatidic acid biosynthetic process"/>
    <property type="evidence" value="ECO:0007669"/>
    <property type="project" value="InterPro"/>
</dbReference>
<dbReference type="GO" id="GO:0005524">
    <property type="term" value="F:ATP binding"/>
    <property type="evidence" value="ECO:0007669"/>
    <property type="project" value="UniProtKB-KW"/>
</dbReference>
<evidence type="ECO:0000256" key="20">
    <source>
        <dbReference type="PIRSR" id="PIRSR600829-1"/>
    </source>
</evidence>
<evidence type="ECO:0000256" key="3">
    <source>
        <dbReference type="ARBA" id="ARBA00012133"/>
    </source>
</evidence>
<evidence type="ECO:0000256" key="22">
    <source>
        <dbReference type="PIRSR" id="PIRSR600829-3"/>
    </source>
</evidence>
<comment type="catalytic activity">
    <reaction evidence="24">
        <text>a 1,2-diacyl-sn-glycerol + ATP = a 1,2-diacyl-sn-glycero-3-phosphate + ADP + H(+)</text>
        <dbReference type="Rhea" id="RHEA:10272"/>
        <dbReference type="ChEBI" id="CHEBI:15378"/>
        <dbReference type="ChEBI" id="CHEBI:17815"/>
        <dbReference type="ChEBI" id="CHEBI:30616"/>
        <dbReference type="ChEBI" id="CHEBI:58608"/>
        <dbReference type="ChEBI" id="CHEBI:456216"/>
        <dbReference type="EC" id="2.7.1.107"/>
    </reaction>
</comment>
<evidence type="ECO:0000256" key="11">
    <source>
        <dbReference type="ARBA" id="ARBA00022741"/>
    </source>
</evidence>
<keyword evidence="15" id="KW-1133">Transmembrane helix</keyword>
<keyword evidence="10 23" id="KW-0479">Metal-binding</keyword>
<proteinExistence type="inferred from homology"/>
<dbReference type="PROSITE" id="PS01069">
    <property type="entry name" value="DAGK_PROKAR"/>
    <property type="match status" value="1"/>
</dbReference>
<comment type="subcellular location">
    <subcellularLocation>
        <location evidence="1 24">Cell inner membrane</location>
        <topology evidence="1 24">Multi-pass membrane protein</topology>
    </subcellularLocation>
</comment>
<evidence type="ECO:0000313" key="26">
    <source>
        <dbReference type="Proteomes" id="UP000282433"/>
    </source>
</evidence>
<dbReference type="InterPro" id="IPR033718">
    <property type="entry name" value="DAGK_prok"/>
</dbReference>
<dbReference type="PANTHER" id="PTHR34299:SF1">
    <property type="entry name" value="DIACYLGLYCEROL KINASE"/>
    <property type="match status" value="1"/>
</dbReference>
<evidence type="ECO:0000256" key="21">
    <source>
        <dbReference type="PIRSR" id="PIRSR600829-2"/>
    </source>
</evidence>
<organism evidence="25 26">
    <name type="scientific">Klebsiella pneumoniae</name>
    <dbReference type="NCBI Taxonomy" id="573"/>
    <lineage>
        <taxon>Bacteria</taxon>
        <taxon>Pseudomonadati</taxon>
        <taxon>Pseudomonadota</taxon>
        <taxon>Gammaproteobacteria</taxon>
        <taxon>Enterobacterales</taxon>
        <taxon>Enterobacteriaceae</taxon>
        <taxon>Klebsiella/Raoultella group</taxon>
        <taxon>Klebsiella</taxon>
        <taxon>Klebsiella pneumoniae complex</taxon>
    </lineage>
</organism>
<evidence type="ECO:0000313" key="25">
    <source>
        <dbReference type="EMBL" id="VEB04351.1"/>
    </source>
</evidence>